<organism evidence="1 2">
    <name type="scientific">Porcincola intestinalis</name>
    <dbReference type="NCBI Taxonomy" id="2606632"/>
    <lineage>
        <taxon>Bacteria</taxon>
        <taxon>Bacillati</taxon>
        <taxon>Bacillota</taxon>
        <taxon>Clostridia</taxon>
        <taxon>Lachnospirales</taxon>
        <taxon>Lachnospiraceae</taxon>
        <taxon>Porcincola</taxon>
    </lineage>
</organism>
<dbReference type="Proteomes" id="UP000481852">
    <property type="component" value="Unassembled WGS sequence"/>
</dbReference>
<protein>
    <submittedName>
        <fullName evidence="1">Uncharacterized protein</fullName>
    </submittedName>
</protein>
<sequence>MDPQIEIEARRRADQKLMEGENKKQLVKELKKLIKQTRAGIAVKAIEYTKSDEDDEYVIIENYYGKTKKIDVTADSGIALMRDILAGIR</sequence>
<accession>A0A6L5X9X1</accession>
<evidence type="ECO:0000313" key="1">
    <source>
        <dbReference type="EMBL" id="MSS15564.1"/>
    </source>
</evidence>
<gene>
    <name evidence="1" type="ORF">FYJ35_11050</name>
</gene>
<reference evidence="1 2" key="1">
    <citation type="submission" date="2019-08" db="EMBL/GenBank/DDBJ databases">
        <title>In-depth cultivation of the pig gut microbiome towards novel bacterial diversity and tailored functional studies.</title>
        <authorList>
            <person name="Wylensek D."/>
            <person name="Hitch T.C.A."/>
            <person name="Clavel T."/>
        </authorList>
    </citation>
    <scope>NUCLEOTIDE SEQUENCE [LARGE SCALE GENOMIC DNA]</scope>
    <source>
        <strain evidence="1 2">Oil+RF-744-WCA-WT-11</strain>
    </source>
</reference>
<proteinExistence type="predicted"/>
<dbReference type="EMBL" id="VULZ01000013">
    <property type="protein sequence ID" value="MSS15564.1"/>
    <property type="molecule type" value="Genomic_DNA"/>
</dbReference>
<name>A0A6L5X9X1_9FIRM</name>
<dbReference type="AlphaFoldDB" id="A0A6L5X9X1"/>
<comment type="caution">
    <text evidence="1">The sequence shown here is derived from an EMBL/GenBank/DDBJ whole genome shotgun (WGS) entry which is preliminary data.</text>
</comment>
<keyword evidence="2" id="KW-1185">Reference proteome</keyword>
<dbReference type="RefSeq" id="WP_154526546.1">
    <property type="nucleotide sequence ID" value="NZ_VULZ01000013.1"/>
</dbReference>
<evidence type="ECO:0000313" key="2">
    <source>
        <dbReference type="Proteomes" id="UP000481852"/>
    </source>
</evidence>